<gene>
    <name evidence="3" type="ORF">Zmor_016834</name>
</gene>
<feature type="compositionally biased region" description="Acidic residues" evidence="2">
    <location>
        <begin position="21"/>
        <end position="42"/>
    </location>
</feature>
<keyword evidence="4" id="KW-1185">Reference proteome</keyword>
<dbReference type="Proteomes" id="UP001168821">
    <property type="component" value="Unassembled WGS sequence"/>
</dbReference>
<dbReference type="PANTHER" id="PTHR34344">
    <property type="entry name" value="UPF0184 PROTEIN C9ORF16"/>
    <property type="match status" value="1"/>
</dbReference>
<dbReference type="Pfam" id="PF03670">
    <property type="entry name" value="UPF0184"/>
    <property type="match status" value="1"/>
</dbReference>
<proteinExistence type="predicted"/>
<dbReference type="InterPro" id="IPR005374">
    <property type="entry name" value="BBLN_eukaryota"/>
</dbReference>
<name>A0AA38MBZ6_9CUCU</name>
<keyword evidence="1" id="KW-0175">Coiled coil</keyword>
<dbReference type="AlphaFoldDB" id="A0AA38MBZ6"/>
<protein>
    <submittedName>
        <fullName evidence="3">Uncharacterized protein</fullName>
    </submittedName>
</protein>
<feature type="coiled-coil region" evidence="1">
    <location>
        <begin position="45"/>
        <end position="72"/>
    </location>
</feature>
<evidence type="ECO:0000313" key="3">
    <source>
        <dbReference type="EMBL" id="KAJ3650754.1"/>
    </source>
</evidence>
<dbReference type="PANTHER" id="PTHR34344:SF1">
    <property type="entry name" value="BUBLIN COILED-COIL PROTEIN"/>
    <property type="match status" value="1"/>
</dbReference>
<evidence type="ECO:0000313" key="4">
    <source>
        <dbReference type="Proteomes" id="UP001168821"/>
    </source>
</evidence>
<comment type="caution">
    <text evidence="3">The sequence shown here is derived from an EMBL/GenBank/DDBJ whole genome shotgun (WGS) entry which is preliminary data.</text>
</comment>
<feature type="region of interest" description="Disordered" evidence="2">
    <location>
        <begin position="1"/>
        <end position="43"/>
    </location>
</feature>
<accession>A0AA38MBZ6</accession>
<evidence type="ECO:0000256" key="1">
    <source>
        <dbReference type="SAM" id="Coils"/>
    </source>
</evidence>
<organism evidence="3 4">
    <name type="scientific">Zophobas morio</name>
    <dbReference type="NCBI Taxonomy" id="2755281"/>
    <lineage>
        <taxon>Eukaryota</taxon>
        <taxon>Metazoa</taxon>
        <taxon>Ecdysozoa</taxon>
        <taxon>Arthropoda</taxon>
        <taxon>Hexapoda</taxon>
        <taxon>Insecta</taxon>
        <taxon>Pterygota</taxon>
        <taxon>Neoptera</taxon>
        <taxon>Endopterygota</taxon>
        <taxon>Coleoptera</taxon>
        <taxon>Polyphaga</taxon>
        <taxon>Cucujiformia</taxon>
        <taxon>Tenebrionidae</taxon>
        <taxon>Zophobas</taxon>
    </lineage>
</organism>
<dbReference type="EMBL" id="JALNTZ010000005">
    <property type="protein sequence ID" value="KAJ3650754.1"/>
    <property type="molecule type" value="Genomic_DNA"/>
</dbReference>
<evidence type="ECO:0000256" key="2">
    <source>
        <dbReference type="SAM" id="MobiDB-lite"/>
    </source>
</evidence>
<reference evidence="3" key="1">
    <citation type="journal article" date="2023" name="G3 (Bethesda)">
        <title>Whole genome assemblies of Zophobas morio and Tenebrio molitor.</title>
        <authorList>
            <person name="Kaur S."/>
            <person name="Stinson S.A."/>
            <person name="diCenzo G.C."/>
        </authorList>
    </citation>
    <scope>NUCLEOTIDE SEQUENCE</scope>
    <source>
        <strain evidence="3">QUZm001</strain>
    </source>
</reference>
<sequence>MGEKAHHPQENGVPRPPGASSDDDMPSDPEEAADDDLDDISPEEFQMLDSQLDALNSALDDIEQKNDDIHAQLLVLLQSNREIRKQMQESNSTPEESSSQKQ</sequence>